<evidence type="ECO:0000313" key="1">
    <source>
        <dbReference type="EMBL" id="MEQ9938581.1"/>
    </source>
</evidence>
<accession>A0ABV1PBW0</accession>
<sequence length="172" mass="17299">MIGVIKFVIGQVFVVALDGSQRLLVAGDRVYSGEEVMTGANGAVSITLPDGKTLDLGRDSHWSDVSSASSQKNVDVANDVAAIQDAIAQGADPTQVLEAAAAGNDDTGEAGDGGGGHFNSTVVLDLTADVVTAPIGYDTAGILFTDRASSVLDGVDSSTLLTATAATTAEDN</sequence>
<keyword evidence="2" id="KW-1185">Reference proteome</keyword>
<dbReference type="Proteomes" id="UP001463408">
    <property type="component" value="Unassembled WGS sequence"/>
</dbReference>
<dbReference type="InterPro" id="IPR047777">
    <property type="entry name" value="LapA-like_RM"/>
</dbReference>
<gene>
    <name evidence="1" type="ORF">ABRQ07_13370</name>
</gene>
<dbReference type="EMBL" id="JBEHEF010000014">
    <property type="protein sequence ID" value="MEQ9938581.1"/>
    <property type="molecule type" value="Genomic_DNA"/>
</dbReference>
<reference evidence="1 2" key="1">
    <citation type="submission" date="2024-06" db="EMBL/GenBank/DDBJ databases">
        <title>Pangenomics to understand the prophage dynamics in the radiating lineages of P. brasiliense.</title>
        <authorList>
            <person name="Pardeshi L.A."/>
            <person name="Van Duivenbode I."/>
            <person name="Jonkheer E.M."/>
            <person name="Pel M.J.C."/>
            <person name="Kupczok A."/>
            <person name="De Ridder D."/>
            <person name="Smit S."/>
            <person name="Van Der Lee T.J."/>
        </authorList>
    </citation>
    <scope>NUCLEOTIDE SEQUENCE [LARGE SCALE GENOMIC DNA]</scope>
    <source>
        <strain evidence="1 2">PD 8607</strain>
    </source>
</reference>
<feature type="non-terminal residue" evidence="1">
    <location>
        <position position="172"/>
    </location>
</feature>
<evidence type="ECO:0000313" key="2">
    <source>
        <dbReference type="Proteomes" id="UP001463408"/>
    </source>
</evidence>
<organism evidence="1 2">
    <name type="scientific">Pectobacterium polonicum</name>
    <dbReference type="NCBI Taxonomy" id="2485124"/>
    <lineage>
        <taxon>Bacteria</taxon>
        <taxon>Pseudomonadati</taxon>
        <taxon>Pseudomonadota</taxon>
        <taxon>Gammaproteobacteria</taxon>
        <taxon>Enterobacterales</taxon>
        <taxon>Pectobacteriaceae</taxon>
        <taxon>Pectobacterium</taxon>
    </lineage>
</organism>
<protein>
    <submittedName>
        <fullName evidence="1">Retention module-containing protein</fullName>
    </submittedName>
</protein>
<proteinExistence type="predicted"/>
<comment type="caution">
    <text evidence="1">The sequence shown here is derived from an EMBL/GenBank/DDBJ whole genome shotgun (WGS) entry which is preliminary data.</text>
</comment>
<name>A0ABV1PBW0_9GAMM</name>
<dbReference type="RefSeq" id="WP_349961075.1">
    <property type="nucleotide sequence ID" value="NZ_JBEHEF010000014.1"/>
</dbReference>
<dbReference type="NCBIfam" id="NF033682">
    <property type="entry name" value="retention_LapA"/>
    <property type="match status" value="1"/>
</dbReference>